<organism evidence="1 2">
    <name type="scientific">Stephania cephalantha</name>
    <dbReference type="NCBI Taxonomy" id="152367"/>
    <lineage>
        <taxon>Eukaryota</taxon>
        <taxon>Viridiplantae</taxon>
        <taxon>Streptophyta</taxon>
        <taxon>Embryophyta</taxon>
        <taxon>Tracheophyta</taxon>
        <taxon>Spermatophyta</taxon>
        <taxon>Magnoliopsida</taxon>
        <taxon>Ranunculales</taxon>
        <taxon>Menispermaceae</taxon>
        <taxon>Menispermoideae</taxon>
        <taxon>Cissampelideae</taxon>
        <taxon>Stephania</taxon>
    </lineage>
</organism>
<comment type="caution">
    <text evidence="1">The sequence shown here is derived from an EMBL/GenBank/DDBJ whole genome shotgun (WGS) entry which is preliminary data.</text>
</comment>
<proteinExistence type="predicted"/>
<evidence type="ECO:0000313" key="1">
    <source>
        <dbReference type="EMBL" id="KAK9148935.1"/>
    </source>
</evidence>
<name>A0AAP0KD04_9MAGN</name>
<keyword evidence="2" id="KW-1185">Reference proteome</keyword>
<evidence type="ECO:0000313" key="2">
    <source>
        <dbReference type="Proteomes" id="UP001419268"/>
    </source>
</evidence>
<protein>
    <submittedName>
        <fullName evidence="1">Uncharacterized protein</fullName>
    </submittedName>
</protein>
<dbReference type="EMBL" id="JBBNAG010000003">
    <property type="protein sequence ID" value="KAK9148935.1"/>
    <property type="molecule type" value="Genomic_DNA"/>
</dbReference>
<dbReference type="AlphaFoldDB" id="A0AAP0KD04"/>
<dbReference type="Proteomes" id="UP001419268">
    <property type="component" value="Unassembled WGS sequence"/>
</dbReference>
<accession>A0AAP0KD04</accession>
<reference evidence="1 2" key="1">
    <citation type="submission" date="2024-01" db="EMBL/GenBank/DDBJ databases">
        <title>Genome assemblies of Stephania.</title>
        <authorList>
            <person name="Yang L."/>
        </authorList>
    </citation>
    <scope>NUCLEOTIDE SEQUENCE [LARGE SCALE GENOMIC DNA]</scope>
    <source>
        <strain evidence="1">JXDWG</strain>
        <tissue evidence="1">Leaf</tissue>
    </source>
</reference>
<gene>
    <name evidence="1" type="ORF">Scep_007692</name>
</gene>
<sequence>MEEMGCFSYFYSGEDEEFNHGKARDGGAKEAQPTVICDMFLVDLRIGICGNFGLINQRRGGGHMTVKMTAAAAMTGGCGGEREERSPW</sequence>